<protein>
    <submittedName>
        <fullName evidence="1">Uncharacterized protein</fullName>
    </submittedName>
</protein>
<proteinExistence type="predicted"/>
<reference evidence="2" key="1">
    <citation type="journal article" date="2019" name="Int. J. Syst. Evol. Microbiol.">
        <title>The Global Catalogue of Microorganisms (GCM) 10K type strain sequencing project: providing services to taxonomists for standard genome sequencing and annotation.</title>
        <authorList>
            <consortium name="The Broad Institute Genomics Platform"/>
            <consortium name="The Broad Institute Genome Sequencing Center for Infectious Disease"/>
            <person name="Wu L."/>
            <person name="Ma J."/>
        </authorList>
    </citation>
    <scope>NUCLEOTIDE SEQUENCE [LARGE SCALE GENOMIC DNA]</scope>
    <source>
        <strain evidence="2">JCM 16908</strain>
    </source>
</reference>
<evidence type="ECO:0000313" key="1">
    <source>
        <dbReference type="EMBL" id="GAA3839837.1"/>
    </source>
</evidence>
<name>A0ABP7JAR8_9ACTN</name>
<comment type="caution">
    <text evidence="1">The sequence shown here is derived from an EMBL/GenBank/DDBJ whole genome shotgun (WGS) entry which is preliminary data.</text>
</comment>
<gene>
    <name evidence="1" type="ORF">GCM10022226_72710</name>
</gene>
<dbReference type="EMBL" id="BAAAZR010000043">
    <property type="protein sequence ID" value="GAA3839837.1"/>
    <property type="molecule type" value="Genomic_DNA"/>
</dbReference>
<accession>A0ABP7JAR8</accession>
<organism evidence="1 2">
    <name type="scientific">Sphaerisporangium flaviroseum</name>
    <dbReference type="NCBI Taxonomy" id="509199"/>
    <lineage>
        <taxon>Bacteria</taxon>
        <taxon>Bacillati</taxon>
        <taxon>Actinomycetota</taxon>
        <taxon>Actinomycetes</taxon>
        <taxon>Streptosporangiales</taxon>
        <taxon>Streptosporangiaceae</taxon>
        <taxon>Sphaerisporangium</taxon>
    </lineage>
</organism>
<dbReference type="Proteomes" id="UP001500888">
    <property type="component" value="Unassembled WGS sequence"/>
</dbReference>
<evidence type="ECO:0000313" key="2">
    <source>
        <dbReference type="Proteomes" id="UP001500888"/>
    </source>
</evidence>
<keyword evidence="2" id="KW-1185">Reference proteome</keyword>
<sequence>MEAILAPPAIVGRACGRTWPSSDLTAAVVRMVRSMCHMVAMCGTLRCTMFYGLLIISRRAG</sequence>